<keyword evidence="6 9" id="KW-0804">Transcription</keyword>
<comment type="caution">
    <text evidence="10">The sequence shown here is derived from an EMBL/GenBank/DDBJ whole genome shotgun (WGS) entry which is preliminary data.</text>
</comment>
<evidence type="ECO:0000256" key="8">
    <source>
        <dbReference type="PIRSR" id="PIRSR602481-2"/>
    </source>
</evidence>
<evidence type="ECO:0000256" key="4">
    <source>
        <dbReference type="ARBA" id="ARBA00023015"/>
    </source>
</evidence>
<dbReference type="Gene3D" id="3.30.1490.190">
    <property type="match status" value="1"/>
</dbReference>
<dbReference type="PANTHER" id="PTHR33202">
    <property type="entry name" value="ZINC UPTAKE REGULATION PROTEIN"/>
    <property type="match status" value="1"/>
</dbReference>
<dbReference type="OrthoDB" id="9801127at2"/>
<keyword evidence="4 9" id="KW-0805">Transcription regulation</keyword>
<dbReference type="RefSeq" id="WP_101626715.1">
    <property type="nucleotide sequence ID" value="NZ_NJPO01000041.1"/>
</dbReference>
<evidence type="ECO:0000256" key="6">
    <source>
        <dbReference type="ARBA" id="ARBA00023163"/>
    </source>
</evidence>
<dbReference type="GO" id="GO:0008270">
    <property type="term" value="F:zinc ion binding"/>
    <property type="evidence" value="ECO:0007669"/>
    <property type="project" value="TreeGrafter"/>
</dbReference>
<dbReference type="GO" id="GO:0003700">
    <property type="term" value="F:DNA-binding transcription factor activity"/>
    <property type="evidence" value="ECO:0007669"/>
    <property type="project" value="UniProtKB-UniRule"/>
</dbReference>
<dbReference type="FunFam" id="1.10.10.10:FF:000137">
    <property type="entry name" value="Zinc uptake transcriptional repressor"/>
    <property type="match status" value="1"/>
</dbReference>
<dbReference type="SUPFAM" id="SSF46785">
    <property type="entry name" value="Winged helix' DNA-binding domain"/>
    <property type="match status" value="1"/>
</dbReference>
<evidence type="ECO:0000256" key="9">
    <source>
        <dbReference type="RuleBase" id="RU364037"/>
    </source>
</evidence>
<comment type="similarity">
    <text evidence="1 9">Belongs to the Fur family.</text>
</comment>
<name>A0A2N4XXT5_9GAMM</name>
<evidence type="ECO:0000256" key="2">
    <source>
        <dbReference type="ARBA" id="ARBA00022491"/>
    </source>
</evidence>
<evidence type="ECO:0000256" key="5">
    <source>
        <dbReference type="ARBA" id="ARBA00023125"/>
    </source>
</evidence>
<dbReference type="InterPro" id="IPR002481">
    <property type="entry name" value="FUR"/>
</dbReference>
<feature type="binding site" evidence="8">
    <location>
        <position position="96"/>
    </location>
    <ligand>
        <name>Fe cation</name>
        <dbReference type="ChEBI" id="CHEBI:24875"/>
    </ligand>
</feature>
<gene>
    <name evidence="9" type="primary">fur</name>
    <name evidence="10" type="ORF">CEX73_00760</name>
</gene>
<evidence type="ECO:0000256" key="3">
    <source>
        <dbReference type="ARBA" id="ARBA00022833"/>
    </source>
</evidence>
<comment type="subunit">
    <text evidence="9">Homodimer.</text>
</comment>
<dbReference type="GO" id="GO:0005829">
    <property type="term" value="C:cytosol"/>
    <property type="evidence" value="ECO:0007669"/>
    <property type="project" value="TreeGrafter"/>
</dbReference>
<comment type="cofactor">
    <cofactor evidence="7">
        <name>Zn(2+)</name>
        <dbReference type="ChEBI" id="CHEBI:29105"/>
    </cofactor>
    <text evidence="7">Binds 1 zinc ion per subunit.</text>
</comment>
<evidence type="ECO:0000313" key="10">
    <source>
        <dbReference type="EMBL" id="PLK59122.1"/>
    </source>
</evidence>
<comment type="subcellular location">
    <subcellularLocation>
        <location evidence="9">Cytoplasm</location>
    </subcellularLocation>
</comment>
<dbReference type="GO" id="GO:0000976">
    <property type="term" value="F:transcription cis-regulatory region binding"/>
    <property type="evidence" value="ECO:0007669"/>
    <property type="project" value="TreeGrafter"/>
</dbReference>
<dbReference type="Gene3D" id="1.10.10.10">
    <property type="entry name" value="Winged helix-like DNA-binding domain superfamily/Winged helix DNA-binding domain"/>
    <property type="match status" value="1"/>
</dbReference>
<dbReference type="CDD" id="cd07153">
    <property type="entry name" value="Fur_like"/>
    <property type="match status" value="1"/>
</dbReference>
<evidence type="ECO:0000256" key="7">
    <source>
        <dbReference type="PIRSR" id="PIRSR602481-1"/>
    </source>
</evidence>
<reference evidence="10 11" key="1">
    <citation type="submission" date="2017-06" db="EMBL/GenBank/DDBJ databases">
        <title>Metabolic interaction between xylem feeders and their symbionts.</title>
        <authorList>
            <person name="Chouaia B."/>
        </authorList>
    </citation>
    <scope>NUCLEOTIDE SEQUENCE [LARGE SCALE GENOMIC DNA]</scope>
    <source>
        <strain evidence="10 11">Gra</strain>
    </source>
</reference>
<dbReference type="InterPro" id="IPR036390">
    <property type="entry name" value="WH_DNA-bd_sf"/>
</dbReference>
<keyword evidence="7 9" id="KW-0479">Metal-binding</keyword>
<keyword evidence="2 9" id="KW-0678">Repressor</keyword>
<dbReference type="InterPro" id="IPR043135">
    <property type="entry name" value="Fur_C"/>
</dbReference>
<evidence type="ECO:0000256" key="1">
    <source>
        <dbReference type="ARBA" id="ARBA00007957"/>
    </source>
</evidence>
<protein>
    <recommendedName>
        <fullName evidence="9">Ferric uptake regulation protein</fullName>
    </recommendedName>
</protein>
<dbReference type="InterPro" id="IPR036388">
    <property type="entry name" value="WH-like_DNA-bd_sf"/>
</dbReference>
<comment type="cofactor">
    <cofactor evidence="8">
        <name>Mn(2+)</name>
        <dbReference type="ChEBI" id="CHEBI:29035"/>
    </cofactor>
    <cofactor evidence="8">
        <name>Fe(2+)</name>
        <dbReference type="ChEBI" id="CHEBI:29033"/>
    </cofactor>
    <text evidence="8">Binds 1 Mn(2+) or Fe(2+) ion per subunit.</text>
</comment>
<dbReference type="EMBL" id="NJPO01000041">
    <property type="protein sequence ID" value="PLK59122.1"/>
    <property type="molecule type" value="Genomic_DNA"/>
</dbReference>
<feature type="binding site" evidence="7">
    <location>
        <position position="143"/>
    </location>
    <ligand>
        <name>Zn(2+)</name>
        <dbReference type="ChEBI" id="CHEBI:29105"/>
    </ligand>
</feature>
<dbReference type="PANTHER" id="PTHR33202:SF6">
    <property type="entry name" value="ZINC UPTAKE REGULATION PROTEIN"/>
    <property type="match status" value="1"/>
</dbReference>
<accession>A0A2N4XXT5</accession>
<dbReference type="GO" id="GO:1900376">
    <property type="term" value="P:regulation of secondary metabolite biosynthetic process"/>
    <property type="evidence" value="ECO:0007669"/>
    <property type="project" value="TreeGrafter"/>
</dbReference>
<dbReference type="NCBIfam" id="NF008646">
    <property type="entry name" value="PRK11639.1"/>
    <property type="match status" value="1"/>
</dbReference>
<feature type="binding site" evidence="7">
    <location>
        <position position="106"/>
    </location>
    <ligand>
        <name>Zn(2+)</name>
        <dbReference type="ChEBI" id="CHEBI:29105"/>
    </ligand>
</feature>
<dbReference type="AlphaFoldDB" id="A0A2N4XXT5"/>
<dbReference type="Pfam" id="PF01475">
    <property type="entry name" value="FUR"/>
    <property type="match status" value="1"/>
</dbReference>
<keyword evidence="8 9" id="KW-0408">Iron</keyword>
<feature type="binding site" evidence="7">
    <location>
        <position position="103"/>
    </location>
    <ligand>
        <name>Zn(2+)</name>
        <dbReference type="ChEBI" id="CHEBI:29105"/>
    </ligand>
</feature>
<evidence type="ECO:0000313" key="11">
    <source>
        <dbReference type="Proteomes" id="UP000234253"/>
    </source>
</evidence>
<organism evidence="10 11">
    <name type="scientific">Candidatus Palibaumannia cicadellinicola</name>
    <dbReference type="NCBI Taxonomy" id="186490"/>
    <lineage>
        <taxon>Bacteria</taxon>
        <taxon>Pseudomonadati</taxon>
        <taxon>Pseudomonadota</taxon>
        <taxon>Gammaproteobacteria</taxon>
        <taxon>Candidatus Palibaumannia</taxon>
    </lineage>
</organism>
<proteinExistence type="inferred from homology"/>
<keyword evidence="9" id="KW-0963">Cytoplasm</keyword>
<dbReference type="Proteomes" id="UP000234253">
    <property type="component" value="Unassembled WGS sequence"/>
</dbReference>
<keyword evidence="3 7" id="KW-0862">Zinc</keyword>
<feature type="binding site" evidence="7">
    <location>
        <position position="146"/>
    </location>
    <ligand>
        <name>Zn(2+)</name>
        <dbReference type="ChEBI" id="CHEBI:29105"/>
    </ligand>
</feature>
<keyword evidence="5 9" id="KW-0238">DNA-binding</keyword>
<sequence>MNDINQTNLLNQAVKLCEQRNVRMTPQRLEVFRLIIKQNNAISAYELLNLLQESEPQAKPPTIYRALDFLIDQGFIHRVESTNSFMLCYNFTDRSHTSAFFICDKCGQVTEKVSEKIKNILQSMAAKASFTMSHNIVEAHGFCPECNH</sequence>
<dbReference type="GO" id="GO:0045892">
    <property type="term" value="P:negative regulation of DNA-templated transcription"/>
    <property type="evidence" value="ECO:0007669"/>
    <property type="project" value="TreeGrafter"/>
</dbReference>